<dbReference type="STRING" id="6216.A0A0R3SLB8"/>
<dbReference type="Proteomes" id="UP000274504">
    <property type="component" value="Unassembled WGS sequence"/>
</dbReference>
<dbReference type="AlphaFoldDB" id="A0A0R3SLB8"/>
<reference evidence="1 2" key="2">
    <citation type="submission" date="2018-11" db="EMBL/GenBank/DDBJ databases">
        <authorList>
            <consortium name="Pathogen Informatics"/>
        </authorList>
    </citation>
    <scope>NUCLEOTIDE SEQUENCE [LARGE SCALE GENOMIC DNA]</scope>
</reference>
<dbReference type="EMBL" id="UYSG01003292">
    <property type="protein sequence ID" value="VDL58049.1"/>
    <property type="molecule type" value="Genomic_DNA"/>
</dbReference>
<dbReference type="OrthoDB" id="6228668at2759"/>
<name>A0A0R3SLB8_HYMDI</name>
<accession>A0A0R3SLB8</accession>
<reference evidence="3" key="1">
    <citation type="submission" date="2017-02" db="UniProtKB">
        <authorList>
            <consortium name="WormBaseParasite"/>
        </authorList>
    </citation>
    <scope>IDENTIFICATION</scope>
</reference>
<evidence type="ECO:0000313" key="2">
    <source>
        <dbReference type="Proteomes" id="UP000274504"/>
    </source>
</evidence>
<protein>
    <submittedName>
        <fullName evidence="3">Pecanex-like protein</fullName>
    </submittedName>
</protein>
<proteinExistence type="predicted"/>
<evidence type="ECO:0000313" key="3">
    <source>
        <dbReference type="WBParaSite" id="HDID_0000573301-mRNA-1"/>
    </source>
</evidence>
<dbReference type="WBParaSite" id="HDID_0000573301-mRNA-1">
    <property type="protein sequence ID" value="HDID_0000573301-mRNA-1"/>
    <property type="gene ID" value="HDID_0000573301"/>
</dbReference>
<organism evidence="3">
    <name type="scientific">Hymenolepis diminuta</name>
    <name type="common">Rat tapeworm</name>
    <dbReference type="NCBI Taxonomy" id="6216"/>
    <lineage>
        <taxon>Eukaryota</taxon>
        <taxon>Metazoa</taxon>
        <taxon>Spiralia</taxon>
        <taxon>Lophotrochozoa</taxon>
        <taxon>Platyhelminthes</taxon>
        <taxon>Cestoda</taxon>
        <taxon>Eucestoda</taxon>
        <taxon>Cyclophyllidea</taxon>
        <taxon>Hymenolepididae</taxon>
        <taxon>Hymenolepis</taxon>
    </lineage>
</organism>
<sequence>MPLTLRKPHSNVVKLLSGTEFTSGLFSPWLCEIRQESLFSFCDLVNRLIKRLEVDPEFFSFFPQSPLTDHLVESRGRQDSFEPTKVTNGSASVICIDNMWHWDPISAVSAYFRSASLIDQVLTRLPCSDEGHTYVDWRQLRSIILSIDELYDFV</sequence>
<gene>
    <name evidence="1" type="ORF">HDID_LOCUS5731</name>
</gene>
<evidence type="ECO:0000313" key="1">
    <source>
        <dbReference type="EMBL" id="VDL58049.1"/>
    </source>
</evidence>